<proteinExistence type="inferred from homology"/>
<dbReference type="CDD" id="cd00609">
    <property type="entry name" value="AAT_like"/>
    <property type="match status" value="1"/>
</dbReference>
<dbReference type="SUPFAM" id="SSF53383">
    <property type="entry name" value="PLP-dependent transferases"/>
    <property type="match status" value="1"/>
</dbReference>
<comment type="cofactor">
    <cofactor evidence="1 9">
        <name>pyridoxal 5'-phosphate</name>
        <dbReference type="ChEBI" id="CHEBI:597326"/>
    </cofactor>
</comment>
<dbReference type="UniPathway" id="UPA00031">
    <property type="reaction ID" value="UER00012"/>
</dbReference>
<dbReference type="GO" id="GO:0004400">
    <property type="term" value="F:histidinol-phosphate transaminase activity"/>
    <property type="evidence" value="ECO:0007669"/>
    <property type="project" value="UniProtKB-UniRule"/>
</dbReference>
<evidence type="ECO:0000256" key="1">
    <source>
        <dbReference type="ARBA" id="ARBA00001933"/>
    </source>
</evidence>
<feature type="modified residue" description="N6-(pyridoxal phosphate)lysine" evidence="9">
    <location>
        <position position="221"/>
    </location>
</feature>
<comment type="similarity">
    <text evidence="3 9">Belongs to the class-II pyridoxal-phosphate-dependent aminotransferase family. Histidinol-phosphate aminotransferase subfamily.</text>
</comment>
<evidence type="ECO:0000256" key="9">
    <source>
        <dbReference type="HAMAP-Rule" id="MF_01023"/>
    </source>
</evidence>
<dbReference type="Gene3D" id="3.90.1150.10">
    <property type="entry name" value="Aspartate Aminotransferase, domain 1"/>
    <property type="match status" value="1"/>
</dbReference>
<evidence type="ECO:0000259" key="10">
    <source>
        <dbReference type="Pfam" id="PF00155"/>
    </source>
</evidence>
<name>A0A1M5L701_9BRAD</name>
<protein>
    <recommendedName>
        <fullName evidence="9">Histidinol-phosphate aminotransferase</fullName>
        <ecNumber evidence="9">2.6.1.9</ecNumber>
    </recommendedName>
    <alternativeName>
        <fullName evidence="9">Imidazole acetol-phosphate transaminase</fullName>
    </alternativeName>
</protein>
<evidence type="ECO:0000256" key="4">
    <source>
        <dbReference type="ARBA" id="ARBA00011738"/>
    </source>
</evidence>
<dbReference type="InterPro" id="IPR015424">
    <property type="entry name" value="PyrdxlP-dep_Trfase"/>
</dbReference>
<accession>A0A1M5L701</accession>
<dbReference type="RefSeq" id="WP_079566868.1">
    <property type="nucleotide sequence ID" value="NZ_LT670818.1"/>
</dbReference>
<dbReference type="EMBL" id="LT670818">
    <property type="protein sequence ID" value="SHG60781.1"/>
    <property type="molecule type" value="Genomic_DNA"/>
</dbReference>
<dbReference type="GO" id="GO:0000105">
    <property type="term" value="P:L-histidine biosynthetic process"/>
    <property type="evidence" value="ECO:0007669"/>
    <property type="project" value="UniProtKB-UniRule"/>
</dbReference>
<comment type="pathway">
    <text evidence="2 9">Amino-acid biosynthesis; L-histidine biosynthesis; L-histidine from 5-phospho-alpha-D-ribose 1-diphosphate: step 7/9.</text>
</comment>
<evidence type="ECO:0000313" key="11">
    <source>
        <dbReference type="EMBL" id="SHG60781.1"/>
    </source>
</evidence>
<organism evidence="11 12">
    <name type="scientific">Bradyrhizobium erythrophlei</name>
    <dbReference type="NCBI Taxonomy" id="1437360"/>
    <lineage>
        <taxon>Bacteria</taxon>
        <taxon>Pseudomonadati</taxon>
        <taxon>Pseudomonadota</taxon>
        <taxon>Alphaproteobacteria</taxon>
        <taxon>Hyphomicrobiales</taxon>
        <taxon>Nitrobacteraceae</taxon>
        <taxon>Bradyrhizobium</taxon>
    </lineage>
</organism>
<dbReference type="NCBIfam" id="TIGR01141">
    <property type="entry name" value="hisC"/>
    <property type="match status" value="1"/>
</dbReference>
<evidence type="ECO:0000256" key="6">
    <source>
        <dbReference type="ARBA" id="ARBA00022679"/>
    </source>
</evidence>
<evidence type="ECO:0000256" key="7">
    <source>
        <dbReference type="ARBA" id="ARBA00022898"/>
    </source>
</evidence>
<evidence type="ECO:0000256" key="5">
    <source>
        <dbReference type="ARBA" id="ARBA00022576"/>
    </source>
</evidence>
<reference evidence="11 12" key="1">
    <citation type="submission" date="2016-11" db="EMBL/GenBank/DDBJ databases">
        <authorList>
            <person name="Jaros S."/>
            <person name="Januszkiewicz K."/>
            <person name="Wedrychowicz H."/>
        </authorList>
    </citation>
    <scope>NUCLEOTIDE SEQUENCE [LARGE SCALE GENOMIC DNA]</scope>
    <source>
        <strain evidence="11 12">GAS242</strain>
    </source>
</reference>
<dbReference type="InterPro" id="IPR015422">
    <property type="entry name" value="PyrdxlP-dep_Trfase_small"/>
</dbReference>
<keyword evidence="7 9" id="KW-0663">Pyridoxal phosphate</keyword>
<dbReference type="AlphaFoldDB" id="A0A1M5L701"/>
<dbReference type="PANTHER" id="PTHR43643">
    <property type="entry name" value="HISTIDINOL-PHOSPHATE AMINOTRANSFERASE 2"/>
    <property type="match status" value="1"/>
</dbReference>
<keyword evidence="6 9" id="KW-0808">Transferase</keyword>
<dbReference type="Gene3D" id="3.40.640.10">
    <property type="entry name" value="Type I PLP-dependent aspartate aminotransferase-like (Major domain)"/>
    <property type="match status" value="1"/>
</dbReference>
<evidence type="ECO:0000256" key="8">
    <source>
        <dbReference type="ARBA" id="ARBA00047481"/>
    </source>
</evidence>
<dbReference type="OrthoDB" id="9809616at2"/>
<gene>
    <name evidence="9" type="primary">hisC</name>
    <name evidence="11" type="ORF">SAMN05444169_3301</name>
</gene>
<dbReference type="GO" id="GO:0030170">
    <property type="term" value="F:pyridoxal phosphate binding"/>
    <property type="evidence" value="ECO:0007669"/>
    <property type="project" value="InterPro"/>
</dbReference>
<dbReference type="HAMAP" id="MF_01023">
    <property type="entry name" value="HisC_aminotrans_2"/>
    <property type="match status" value="1"/>
</dbReference>
<feature type="domain" description="Aminotransferase class I/classII large" evidence="10">
    <location>
        <begin position="29"/>
        <end position="356"/>
    </location>
</feature>
<sequence>MSCPVPNPGILEIAPYTPGKSPVPEPGRKVFKLSANETPFGPSPKAVEAYKAAADHLEDYPEGTSRVLRQAIGRAFGLDPDRIICGAGSDEILNLLAHTYLCRGDEAISTAHGFLVYPIATMANGAINVVAPETDFTADVDAILKLVSPRTKLVWLANPNNPTGTYLPFDEVKRLRAGLPPHVVLVLDAAYSDYVYRNDYELGIELVATSDNTVVTHTFSKIHGLAALRVGWMFGPANIVDAVNRIRGPFNVSTPAMLAAVAAIEDTAHQEMSRAHTEKWRNWLTEEVTKLGLKVTPSVANFILIHFPPEKGKTSAEADVYLTRRGLVLRGLNNYGLPHCLRMTIGTEEANRLVAEGLRDFMAGK</sequence>
<dbReference type="Pfam" id="PF00155">
    <property type="entry name" value="Aminotran_1_2"/>
    <property type="match status" value="1"/>
</dbReference>
<keyword evidence="9" id="KW-0028">Amino-acid biosynthesis</keyword>
<dbReference type="InterPro" id="IPR050106">
    <property type="entry name" value="HistidinolP_aminotransfase"/>
</dbReference>
<evidence type="ECO:0000313" key="12">
    <source>
        <dbReference type="Proteomes" id="UP000190675"/>
    </source>
</evidence>
<comment type="subunit">
    <text evidence="4 9">Homodimer.</text>
</comment>
<dbReference type="Proteomes" id="UP000190675">
    <property type="component" value="Chromosome I"/>
</dbReference>
<dbReference type="EC" id="2.6.1.9" evidence="9"/>
<evidence type="ECO:0000256" key="2">
    <source>
        <dbReference type="ARBA" id="ARBA00005011"/>
    </source>
</evidence>
<keyword evidence="5 9" id="KW-0032">Aminotransferase</keyword>
<dbReference type="PANTHER" id="PTHR43643:SF3">
    <property type="entry name" value="HISTIDINOL-PHOSPHATE AMINOTRANSFERASE"/>
    <property type="match status" value="1"/>
</dbReference>
<evidence type="ECO:0000256" key="3">
    <source>
        <dbReference type="ARBA" id="ARBA00007970"/>
    </source>
</evidence>
<comment type="catalytic activity">
    <reaction evidence="8 9">
        <text>L-histidinol phosphate + 2-oxoglutarate = 3-(imidazol-4-yl)-2-oxopropyl phosphate + L-glutamate</text>
        <dbReference type="Rhea" id="RHEA:23744"/>
        <dbReference type="ChEBI" id="CHEBI:16810"/>
        <dbReference type="ChEBI" id="CHEBI:29985"/>
        <dbReference type="ChEBI" id="CHEBI:57766"/>
        <dbReference type="ChEBI" id="CHEBI:57980"/>
        <dbReference type="EC" id="2.6.1.9"/>
    </reaction>
</comment>
<dbReference type="InterPro" id="IPR015421">
    <property type="entry name" value="PyrdxlP-dep_Trfase_major"/>
</dbReference>
<dbReference type="InterPro" id="IPR004839">
    <property type="entry name" value="Aminotransferase_I/II_large"/>
</dbReference>
<keyword evidence="9" id="KW-0368">Histidine biosynthesis</keyword>
<dbReference type="InterPro" id="IPR005861">
    <property type="entry name" value="HisP_aminotrans"/>
</dbReference>